<dbReference type="OrthoDB" id="9772911at2"/>
<reference evidence="4 5" key="1">
    <citation type="submission" date="2018-08" db="EMBL/GenBank/DDBJ databases">
        <authorList>
            <person name="Khan S.A."/>
            <person name="Jeon C.O."/>
            <person name="Chun B.H."/>
            <person name="Jeong S.E."/>
        </authorList>
    </citation>
    <scope>NUCLEOTIDE SEQUENCE [LARGE SCALE GENOMIC DNA]</scope>
    <source>
        <strain evidence="4 5">S-16</strain>
    </source>
</reference>
<protein>
    <submittedName>
        <fullName evidence="4">Lytic murein transglycosylase</fullName>
    </submittedName>
</protein>
<feature type="signal peptide" evidence="1">
    <location>
        <begin position="1"/>
        <end position="17"/>
    </location>
</feature>
<dbReference type="PANTHER" id="PTHR30163:SF10">
    <property type="entry name" value="TRANSGLYCOLASE-RELATED"/>
    <property type="match status" value="1"/>
</dbReference>
<dbReference type="InterPro" id="IPR043426">
    <property type="entry name" value="MltB-like"/>
</dbReference>
<comment type="caution">
    <text evidence="4">The sequence shown here is derived from an EMBL/GenBank/DDBJ whole genome shotgun (WGS) entry which is preliminary data.</text>
</comment>
<accession>A0A3N7J4R5</accession>
<evidence type="ECO:0000313" key="4">
    <source>
        <dbReference type="EMBL" id="RQP25822.1"/>
    </source>
</evidence>
<evidence type="ECO:0000259" key="3">
    <source>
        <dbReference type="Pfam" id="PF13406"/>
    </source>
</evidence>
<evidence type="ECO:0000259" key="2">
    <source>
        <dbReference type="Pfam" id="PF01471"/>
    </source>
</evidence>
<evidence type="ECO:0000256" key="1">
    <source>
        <dbReference type="SAM" id="SignalP"/>
    </source>
</evidence>
<proteinExistence type="predicted"/>
<dbReference type="RefSeq" id="WP_124538485.1">
    <property type="nucleotide sequence ID" value="NZ_QUSW01000001.1"/>
</dbReference>
<gene>
    <name evidence="4" type="ORF">DZC73_01805</name>
</gene>
<dbReference type="AlphaFoldDB" id="A0A3N7J4R5"/>
<dbReference type="InterPro" id="IPR023346">
    <property type="entry name" value="Lysozyme-like_dom_sf"/>
</dbReference>
<dbReference type="Gene3D" id="1.10.8.350">
    <property type="entry name" value="Bacterial muramidase"/>
    <property type="match status" value="1"/>
</dbReference>
<dbReference type="Gene3D" id="1.10.101.10">
    <property type="entry name" value="PGBD-like superfamily/PGBD"/>
    <property type="match status" value="1"/>
</dbReference>
<dbReference type="InterPro" id="IPR036366">
    <property type="entry name" value="PGBDSf"/>
</dbReference>
<dbReference type="InterPro" id="IPR036365">
    <property type="entry name" value="PGBD-like_sf"/>
</dbReference>
<dbReference type="InterPro" id="IPR002477">
    <property type="entry name" value="Peptidoglycan-bd-like"/>
</dbReference>
<sequence length="452" mass="48795">MHSLRPLIALLSATAVAAPLRADAQTFEPLSTCVSSLRQELPAKVKPETFETFTRDAQDLRPVVDTATKTQPEFQLPIWDYIARRTDEQRVAQGRDIVKNEQAALASIQQRHGVDGATTVAVFGVETDYGRVRGAYPVIDATLSRACLNLQSAERKDHFFTALWLVQEGVVRVDEFKGSWAGAFGMTQFMPGTFAKYMSAADDKGRVDIIHSVPDALATTARYLRGLGWIEGVPWAVEVRVPPSVAQRWNATESEHGCLTQQSPVGKCRRVAEFAVDGVTRVDGQPLVRPNSLLGQQLEPSLNAALLMPAGAQGPAWLVTPNYQAIWRYNRADAYALAIGLLSDALRGSAPQRTPWPTDDAGLSRAEFRDLQAMLLRLGHCDVVVDGASGPKTSAAIRDEERKLGWVETGRGGQKVFIALKKSSAPEVACAAAVPASAPELAASAAASAASR</sequence>
<organism evidence="4 5">
    <name type="scientific">Piscinibacter terrae</name>
    <dbReference type="NCBI Taxonomy" id="2496871"/>
    <lineage>
        <taxon>Bacteria</taxon>
        <taxon>Pseudomonadati</taxon>
        <taxon>Pseudomonadota</taxon>
        <taxon>Betaproteobacteria</taxon>
        <taxon>Burkholderiales</taxon>
        <taxon>Sphaerotilaceae</taxon>
        <taxon>Piscinibacter</taxon>
    </lineage>
</organism>
<evidence type="ECO:0000313" key="5">
    <source>
        <dbReference type="Proteomes" id="UP000267464"/>
    </source>
</evidence>
<dbReference type="Proteomes" id="UP000267464">
    <property type="component" value="Unassembled WGS sequence"/>
</dbReference>
<keyword evidence="1" id="KW-0732">Signal</keyword>
<name>A0A3N7J4R5_9BURK</name>
<dbReference type="InterPro" id="IPR031304">
    <property type="entry name" value="SLT_2"/>
</dbReference>
<keyword evidence="5" id="KW-1185">Reference proteome</keyword>
<feature type="chain" id="PRO_5017994455" evidence="1">
    <location>
        <begin position="18"/>
        <end position="452"/>
    </location>
</feature>
<dbReference type="PANTHER" id="PTHR30163">
    <property type="entry name" value="MEMBRANE-BOUND LYTIC MUREIN TRANSGLYCOSYLASE B"/>
    <property type="match status" value="1"/>
</dbReference>
<feature type="domain" description="Peptidoglycan binding-like" evidence="2">
    <location>
        <begin position="365"/>
        <end position="419"/>
    </location>
</feature>
<reference evidence="4 5" key="2">
    <citation type="submission" date="2018-12" db="EMBL/GenBank/DDBJ databases">
        <title>Rhizobacter gummiphilus sp. nov., a rubber-degrading bacterium isolated from the soil of a botanical garden in Japan.</title>
        <authorList>
            <person name="Shunsuke S.S."/>
        </authorList>
    </citation>
    <scope>NUCLEOTIDE SEQUENCE [LARGE SCALE GENOMIC DNA]</scope>
    <source>
        <strain evidence="4 5">S-16</strain>
    </source>
</reference>
<dbReference type="Gene3D" id="1.10.530.10">
    <property type="match status" value="1"/>
</dbReference>
<feature type="domain" description="Transglycosylase SLT" evidence="3">
    <location>
        <begin position="33"/>
        <end position="344"/>
    </location>
</feature>
<dbReference type="EMBL" id="QUSW01000001">
    <property type="protein sequence ID" value="RQP25822.1"/>
    <property type="molecule type" value="Genomic_DNA"/>
</dbReference>
<dbReference type="Pfam" id="PF13406">
    <property type="entry name" value="SLT_2"/>
    <property type="match status" value="1"/>
</dbReference>
<dbReference type="Pfam" id="PF01471">
    <property type="entry name" value="PG_binding_1"/>
    <property type="match status" value="1"/>
</dbReference>
<dbReference type="SUPFAM" id="SSF47090">
    <property type="entry name" value="PGBD-like"/>
    <property type="match status" value="1"/>
</dbReference>
<dbReference type="SUPFAM" id="SSF53955">
    <property type="entry name" value="Lysozyme-like"/>
    <property type="match status" value="1"/>
</dbReference>
<dbReference type="GO" id="GO:0008933">
    <property type="term" value="F:peptidoglycan lytic transglycosylase activity"/>
    <property type="evidence" value="ECO:0007669"/>
    <property type="project" value="TreeGrafter"/>
</dbReference>
<dbReference type="GO" id="GO:0009253">
    <property type="term" value="P:peptidoglycan catabolic process"/>
    <property type="evidence" value="ECO:0007669"/>
    <property type="project" value="TreeGrafter"/>
</dbReference>